<dbReference type="GO" id="GO:0075523">
    <property type="term" value="P:viral translational frameshifting"/>
    <property type="evidence" value="ECO:0007669"/>
    <property type="project" value="UniProtKB-KW"/>
</dbReference>
<comment type="subcellular location">
    <subcellularLocation>
        <location evidence="1">Host membrane</location>
        <topology evidence="1">Multi-pass membrane protein</topology>
    </subcellularLocation>
</comment>
<feature type="transmembrane region" description="Helical" evidence="24">
    <location>
        <begin position="331"/>
        <end position="364"/>
    </location>
</feature>
<keyword evidence="16" id="KW-1043">Host membrane</keyword>
<comment type="function">
    <text evidence="21">Responsible for the cleavage of the polyprotein into functional products.</text>
</comment>
<keyword evidence="5" id="KW-0696">RNA-directed RNA polymerase</keyword>
<evidence type="ECO:0000256" key="4">
    <source>
        <dbReference type="ARBA" id="ARBA00019743"/>
    </source>
</evidence>
<dbReference type="GO" id="GO:0003723">
    <property type="term" value="F:RNA binding"/>
    <property type="evidence" value="ECO:0007669"/>
    <property type="project" value="InterPro"/>
</dbReference>
<feature type="transmembrane region" description="Helical" evidence="24">
    <location>
        <begin position="232"/>
        <end position="249"/>
    </location>
</feature>
<dbReference type="Pfam" id="PF13365">
    <property type="entry name" value="Trypsin_2"/>
    <property type="match status" value="1"/>
</dbReference>
<reference evidence="26" key="1">
    <citation type="submission" date="2018-12" db="EMBL/GenBank/DDBJ databases">
        <title>A reference catalog of porcine virome.</title>
        <authorList>
            <person name="He B."/>
            <person name="Tu C."/>
        </authorList>
    </citation>
    <scope>NUCLEOTIDE SEQUENCE</scope>
    <source>
        <strain evidence="26">PoAstV_VIRES_GX03_C3</strain>
    </source>
</reference>
<dbReference type="Gene3D" id="2.40.10.10">
    <property type="entry name" value="Trypsin-like serine proteases"/>
    <property type="match status" value="2"/>
</dbReference>
<feature type="domain" description="RdRp catalytic" evidence="25">
    <location>
        <begin position="1081"/>
        <end position="1207"/>
    </location>
</feature>
<dbReference type="SUPFAM" id="SSF50494">
    <property type="entry name" value="Trypsin-like serine proteases"/>
    <property type="match status" value="1"/>
</dbReference>
<keyword evidence="6" id="KW-0191">Covalent protein-RNA linkage</keyword>
<protein>
    <recommendedName>
        <fullName evidence="4">Non-structural polyprotein 1AB</fullName>
    </recommendedName>
</protein>
<keyword evidence="17" id="KW-0693">Viral RNA replication</keyword>
<keyword evidence="10 24" id="KW-0812">Transmembrane</keyword>
<keyword evidence="11" id="KW-0548">Nucleotidyltransferase</keyword>
<evidence type="ECO:0000256" key="24">
    <source>
        <dbReference type="SAM" id="Phobius"/>
    </source>
</evidence>
<feature type="compositionally biased region" description="Basic residues" evidence="23">
    <location>
        <begin position="655"/>
        <end position="675"/>
    </location>
</feature>
<dbReference type="Pfam" id="PF00680">
    <property type="entry name" value="RdRP_1"/>
    <property type="match status" value="1"/>
</dbReference>
<evidence type="ECO:0000256" key="18">
    <source>
        <dbReference type="ARBA" id="ARBA00022989"/>
    </source>
</evidence>
<dbReference type="PROSITE" id="PS50507">
    <property type="entry name" value="RDRP_SSRNA_POS"/>
    <property type="match status" value="1"/>
</dbReference>
<evidence type="ECO:0000256" key="15">
    <source>
        <dbReference type="ARBA" id="ARBA00022825"/>
    </source>
</evidence>
<keyword evidence="8" id="KW-0645">Protease</keyword>
<evidence type="ECO:0000256" key="2">
    <source>
        <dbReference type="ARBA" id="ARBA00005873"/>
    </source>
</evidence>
<comment type="subunit">
    <text evidence="3">Monomer.</text>
</comment>
<evidence type="ECO:0000256" key="19">
    <source>
        <dbReference type="ARBA" id="ARBA00023054"/>
    </source>
</evidence>
<keyword evidence="15" id="KW-0720">Serine protease</keyword>
<evidence type="ECO:0000256" key="11">
    <source>
        <dbReference type="ARBA" id="ARBA00022695"/>
    </source>
</evidence>
<organismHost>
    <name type="scientific">Sus scrofa</name>
    <name type="common">Pig</name>
    <dbReference type="NCBI Taxonomy" id="9823"/>
</organismHost>
<dbReference type="InterPro" id="IPR045836">
    <property type="entry name" value="Astro_VPg"/>
</dbReference>
<evidence type="ECO:0000256" key="9">
    <source>
        <dbReference type="ARBA" id="ARBA00022679"/>
    </source>
</evidence>
<evidence type="ECO:0000256" key="6">
    <source>
        <dbReference type="ARBA" id="ARBA00022520"/>
    </source>
</evidence>
<dbReference type="Gene3D" id="3.30.70.270">
    <property type="match status" value="1"/>
</dbReference>
<evidence type="ECO:0000256" key="5">
    <source>
        <dbReference type="ARBA" id="ARBA00022484"/>
    </source>
</evidence>
<dbReference type="GO" id="GO:0006351">
    <property type="term" value="P:DNA-templated transcription"/>
    <property type="evidence" value="ECO:0007669"/>
    <property type="project" value="InterPro"/>
</dbReference>
<comment type="catalytic activity">
    <reaction evidence="22">
        <text>RNA(n) + a ribonucleoside 5'-triphosphate = RNA(n+1) + diphosphate</text>
        <dbReference type="Rhea" id="RHEA:21248"/>
        <dbReference type="Rhea" id="RHEA-COMP:14527"/>
        <dbReference type="Rhea" id="RHEA-COMP:17342"/>
        <dbReference type="ChEBI" id="CHEBI:33019"/>
        <dbReference type="ChEBI" id="CHEBI:61557"/>
        <dbReference type="ChEBI" id="CHEBI:140395"/>
    </reaction>
</comment>
<keyword evidence="9" id="KW-0808">Transferase</keyword>
<dbReference type="Pfam" id="PF19416">
    <property type="entry name" value="Astro_VPg"/>
    <property type="match status" value="1"/>
</dbReference>
<sequence>MVDQLRCLPGHRPNSPWDIRTVPRYMVYPTLTTDPRDRVIIASSVTTDNEWVTYVLDGKSWQQTICAPDEQSVILVCALLNDKDEKEKEIATLKMENDLKNQQCAYLRQQIPPKTSGAKWSWLSILALLVLILATLKGAMSLETQSTSHGVDYDKIIKLNEELDEFISIALQKNWTKQVTEVYTGHYTTTGLGWKEKILSSLNDWYENKRHKQHTDIVDMVTPNGQFYKSPWLWEVMCILLCQSLIIIRSERKVYDFFYLAAASFSQLRFSLIVLAPLQTIYTIYLTCILAVIYYFDPIATSLIAVVHLVAFSIVGMFLPDVDYIKNLRAVGSVTIIVLAHGFVNFLESPLLCLTIVCFIWRLARLLIAMPGQVIEIRDSSGKITQKISSLEGPLFKFFQGLKAKLKQVRSTTVPLIRINPAAVCHISTGDGSKGTGFFCANYVVTAAHVMGTHKVGTVCYQGKNYQANVKKTSEKDMIFLEIPPALQSVPRLKLSKKYNCDWVCVLAPSGEGAFITSVVEGKAHGDTFSYPCPTRDGMSGAPLLDVDGHVLGIHQTNTGYTGGAVRLEHEDVIDPPKENTQVAALKKQIEELKMQLAQKDGAPATPPPKPQRPPRTKDMKQCNMEDSDIVELIRIAMQREMGILREEINDSLLQKKKGKSKHGRGRKHGGGRRRKIGRMFTEEEYQEMLDSGLEPEQIRAIAEELYDQQHDFPEWSDPEDDDEVNEWWFGDDYSANVNNDDDDIPSYYQKKKKPLSDYLIKEWTKESIDEMLASLSPLEMKKAQPLLQHLKCDDPLKKTVIVAMLDRVLTSNGLSPVSDGLEYQQRMKPKNGKPGRHDPQKPTSARGKKSAVKPRRHLVPDGYPVYCNLPVNRPICDYNIPDEPLLGILPPAQSEFEYAPTVWGPEAFAKSFEKFDYAPYCDFEKEYPECTQFADWAWRVHHSYLEDTKVIHISATEKNLDSTPAYPKMLDYDTEEDFLDEHGWDPYVSAFSAIDRGYDPDVLWYCFLKKEILKKKKIKDSDIRQIVCADPIYARIGACFEQHQNHLTKLHTEEKSGQCGWSPFNGGFTRLCHRLESKPGVFVELDWTRFDGTIPAPLLKRIKKLRFSMLCTEHQERYQHIYKWYVRNLLTRYVMMPSGEVTKQTRGNPSGQISTTIDNNMVNIWLQAFEFCWFFGPDRELWRDYDTIVYGDDRLTRYPILPENYKERVTISLYKDVFGMWNKTRKIKVSETLEGLTFCGFTVGPDRLPYPTDEEKLYAGLVTPARKLPDVTALHGKLLSLQLLMHNHPDSAFKDYIDKCLAETARHAEDLPARLTERQMDRLWRGGPKHKPNG</sequence>
<evidence type="ECO:0000256" key="1">
    <source>
        <dbReference type="ARBA" id="ARBA00004301"/>
    </source>
</evidence>
<evidence type="ECO:0000256" key="23">
    <source>
        <dbReference type="SAM" id="MobiDB-lite"/>
    </source>
</evidence>
<evidence type="ECO:0000259" key="25">
    <source>
        <dbReference type="PROSITE" id="PS50507"/>
    </source>
</evidence>
<evidence type="ECO:0000256" key="20">
    <source>
        <dbReference type="ARBA" id="ARBA00023136"/>
    </source>
</evidence>
<evidence type="ECO:0000256" key="12">
    <source>
        <dbReference type="ARBA" id="ARBA00022741"/>
    </source>
</evidence>
<feature type="transmembrane region" description="Helical" evidence="24">
    <location>
        <begin position="120"/>
        <end position="140"/>
    </location>
</feature>
<evidence type="ECO:0000256" key="7">
    <source>
        <dbReference type="ARBA" id="ARBA00022553"/>
    </source>
</evidence>
<evidence type="ECO:0000256" key="16">
    <source>
        <dbReference type="ARBA" id="ARBA00022870"/>
    </source>
</evidence>
<dbReference type="GO" id="GO:0006508">
    <property type="term" value="P:proteolysis"/>
    <property type="evidence" value="ECO:0007669"/>
    <property type="project" value="UniProtKB-KW"/>
</dbReference>
<proteinExistence type="inferred from homology"/>
<evidence type="ECO:0000256" key="13">
    <source>
        <dbReference type="ARBA" id="ARBA00022758"/>
    </source>
</evidence>
<evidence type="ECO:0000256" key="8">
    <source>
        <dbReference type="ARBA" id="ARBA00022670"/>
    </source>
</evidence>
<keyword evidence="13" id="KW-0688">Ribosomal frameshifting</keyword>
<evidence type="ECO:0000256" key="14">
    <source>
        <dbReference type="ARBA" id="ARBA00022801"/>
    </source>
</evidence>
<keyword evidence="7" id="KW-0597">Phosphoprotein</keyword>
<dbReference type="Pfam" id="PF19415">
    <property type="entry name" value="Astro_1A"/>
    <property type="match status" value="1"/>
</dbReference>
<dbReference type="InterPro" id="IPR043502">
    <property type="entry name" value="DNA/RNA_pol_sf"/>
</dbReference>
<organism evidence="26">
    <name type="scientific">Porcine astrovirus 1</name>
    <name type="common">PAstV-1</name>
    <dbReference type="NCBI Taxonomy" id="1239567"/>
    <lineage>
        <taxon>Viruses</taxon>
        <taxon>Riboviria</taxon>
        <taxon>Orthornavirae</taxon>
        <taxon>Pisuviricota</taxon>
        <taxon>Stelpaviricetes</taxon>
        <taxon>Stellavirales</taxon>
        <taxon>Astroviridae</taxon>
        <taxon>Mamastrovirus</taxon>
        <taxon>Mamastrovirus suis</taxon>
    </lineage>
</organism>
<feature type="region of interest" description="Disordered" evidence="23">
    <location>
        <begin position="598"/>
        <end position="622"/>
    </location>
</feature>
<evidence type="ECO:0000313" key="26">
    <source>
        <dbReference type="EMBL" id="QBJ01322.1"/>
    </source>
</evidence>
<dbReference type="InterPro" id="IPR043504">
    <property type="entry name" value="Peptidase_S1_PA_chymotrypsin"/>
</dbReference>
<dbReference type="GO" id="GO:0033644">
    <property type="term" value="C:host cell membrane"/>
    <property type="evidence" value="ECO:0007669"/>
    <property type="project" value="UniProtKB-SubCell"/>
</dbReference>
<evidence type="ECO:0000256" key="17">
    <source>
        <dbReference type="ARBA" id="ARBA00022953"/>
    </source>
</evidence>
<evidence type="ECO:0000256" key="3">
    <source>
        <dbReference type="ARBA" id="ARBA00011245"/>
    </source>
</evidence>
<dbReference type="InterPro" id="IPR045835">
    <property type="entry name" value="Astro_1A"/>
</dbReference>
<accession>A0A513Q7W4</accession>
<feature type="region of interest" description="Disordered" evidence="23">
    <location>
        <begin position="817"/>
        <end position="855"/>
    </location>
</feature>
<dbReference type="InterPro" id="IPR001205">
    <property type="entry name" value="RNA-dir_pol_C"/>
</dbReference>
<feature type="region of interest" description="Disordered" evidence="23">
    <location>
        <begin position="654"/>
        <end position="675"/>
    </location>
</feature>
<keyword evidence="12" id="KW-0547">Nucleotide-binding</keyword>
<keyword evidence="18 24" id="KW-1133">Transmembrane helix</keyword>
<dbReference type="GO" id="GO:0000166">
    <property type="term" value="F:nucleotide binding"/>
    <property type="evidence" value="ECO:0007669"/>
    <property type="project" value="UniProtKB-KW"/>
</dbReference>
<feature type="transmembrane region" description="Helical" evidence="24">
    <location>
        <begin position="270"/>
        <end position="293"/>
    </location>
</feature>
<dbReference type="InterPro" id="IPR009003">
    <property type="entry name" value="Peptidase_S1_PA"/>
</dbReference>
<evidence type="ECO:0000256" key="21">
    <source>
        <dbReference type="ARBA" id="ARBA00045910"/>
    </source>
</evidence>
<keyword evidence="19" id="KW-0175">Coiled coil</keyword>
<evidence type="ECO:0000256" key="22">
    <source>
        <dbReference type="ARBA" id="ARBA00047383"/>
    </source>
</evidence>
<keyword evidence="20 24" id="KW-0472">Membrane</keyword>
<dbReference type="GO" id="GO:0008236">
    <property type="term" value="F:serine-type peptidase activity"/>
    <property type="evidence" value="ECO:0007669"/>
    <property type="project" value="UniProtKB-KW"/>
</dbReference>
<dbReference type="InterPro" id="IPR007094">
    <property type="entry name" value="RNA-dir_pol_PSvirus"/>
</dbReference>
<name>A0A513Q7W4_PASV1</name>
<dbReference type="GO" id="GO:0039694">
    <property type="term" value="P:viral RNA genome replication"/>
    <property type="evidence" value="ECO:0007669"/>
    <property type="project" value="InterPro"/>
</dbReference>
<dbReference type="GO" id="GO:0003968">
    <property type="term" value="F:RNA-directed RNA polymerase activity"/>
    <property type="evidence" value="ECO:0007669"/>
    <property type="project" value="UniProtKB-KW"/>
</dbReference>
<evidence type="ECO:0000256" key="10">
    <source>
        <dbReference type="ARBA" id="ARBA00022692"/>
    </source>
</evidence>
<feature type="transmembrane region" description="Helical" evidence="24">
    <location>
        <begin position="299"/>
        <end position="319"/>
    </location>
</feature>
<dbReference type="CDD" id="cd23172">
    <property type="entry name" value="ps-ssRNAv_Astroviridae_RdRp"/>
    <property type="match status" value="1"/>
</dbReference>
<keyword evidence="14" id="KW-0378">Hydrolase</keyword>
<dbReference type="InterPro" id="IPR043128">
    <property type="entry name" value="Rev_trsase/Diguanyl_cyclase"/>
</dbReference>
<dbReference type="EMBL" id="MK378475">
    <property type="protein sequence ID" value="QBJ01322.1"/>
    <property type="molecule type" value="Genomic_RNA"/>
</dbReference>
<feature type="compositionally biased region" description="Pro residues" evidence="23">
    <location>
        <begin position="605"/>
        <end position="614"/>
    </location>
</feature>
<comment type="similarity">
    <text evidence="2">Belongs to the astroviridae polyprotein 1AB family.</text>
</comment>
<dbReference type="SUPFAM" id="SSF56672">
    <property type="entry name" value="DNA/RNA polymerases"/>
    <property type="match status" value="1"/>
</dbReference>